<dbReference type="EMBL" id="FNZR01000001">
    <property type="protein sequence ID" value="SEK29872.1"/>
    <property type="molecule type" value="Genomic_DNA"/>
</dbReference>
<dbReference type="SUPFAM" id="SSF51658">
    <property type="entry name" value="Xylose isomerase-like"/>
    <property type="match status" value="1"/>
</dbReference>
<dbReference type="AlphaFoldDB" id="A0A1H7FZD6"/>
<sequence>MMDRKTFIFKTGGIVLSAWVAPALGKIQLPNDKMERIALGTLLFRYRFERTKPKEWDTIKNELTLLDVPEYHRDKFGISKIEFWNEHFESLEPDYLARLRDKIKSAKTTLLNVQIDRIAYNLAATDEGERQQSITDVKAWIDAASFLGAECVRINPGSPKGSVAKSIESLKELNGYAKRKNLTIITANHFGIEMDADKHVQIVKGSGVYTEPDFGNYIPQYTTEVMMESLAKILPYAHIVSAKMVDFNDRMDHVSYDFDKCIQLAEQAGFKGTYMIAQWSGKFQDIDYDEVAKWGIEHVKNNIK</sequence>
<keyword evidence="3" id="KW-1185">Reference proteome</keyword>
<organism evidence="2 3">
    <name type="scientific">Parapedobacter koreensis</name>
    <dbReference type="NCBI Taxonomy" id="332977"/>
    <lineage>
        <taxon>Bacteria</taxon>
        <taxon>Pseudomonadati</taxon>
        <taxon>Bacteroidota</taxon>
        <taxon>Sphingobacteriia</taxon>
        <taxon>Sphingobacteriales</taxon>
        <taxon>Sphingobacteriaceae</taxon>
        <taxon>Parapedobacter</taxon>
    </lineage>
</organism>
<feature type="domain" description="Xylose isomerase-like TIM barrel" evidence="1">
    <location>
        <begin position="76"/>
        <end position="300"/>
    </location>
</feature>
<evidence type="ECO:0000313" key="3">
    <source>
        <dbReference type="Proteomes" id="UP000198916"/>
    </source>
</evidence>
<dbReference type="Proteomes" id="UP000198916">
    <property type="component" value="Unassembled WGS sequence"/>
</dbReference>
<dbReference type="InterPro" id="IPR050312">
    <property type="entry name" value="IolE/XylAMocC-like"/>
</dbReference>
<dbReference type="Pfam" id="PF01261">
    <property type="entry name" value="AP_endonuc_2"/>
    <property type="match status" value="1"/>
</dbReference>
<accession>A0A1H7FZD6</accession>
<dbReference type="Gene3D" id="3.20.20.150">
    <property type="entry name" value="Divalent-metal-dependent TIM barrel enzymes"/>
    <property type="match status" value="1"/>
</dbReference>
<gene>
    <name evidence="2" type="ORF">SAMN05421740_101475</name>
</gene>
<protein>
    <submittedName>
        <fullName evidence="2">Xylose isomerase-like TIM barrel</fullName>
    </submittedName>
</protein>
<dbReference type="OrthoDB" id="1114629at2"/>
<proteinExistence type="predicted"/>
<dbReference type="InterPro" id="IPR036237">
    <property type="entry name" value="Xyl_isomerase-like_sf"/>
</dbReference>
<dbReference type="GO" id="GO:0016853">
    <property type="term" value="F:isomerase activity"/>
    <property type="evidence" value="ECO:0007669"/>
    <property type="project" value="UniProtKB-KW"/>
</dbReference>
<dbReference type="InterPro" id="IPR013022">
    <property type="entry name" value="Xyl_isomerase-like_TIM-brl"/>
</dbReference>
<dbReference type="PANTHER" id="PTHR12110:SF53">
    <property type="entry name" value="BLR5974 PROTEIN"/>
    <property type="match status" value="1"/>
</dbReference>
<dbReference type="STRING" id="332977.SAMN05421740_101475"/>
<name>A0A1H7FZD6_9SPHI</name>
<keyword evidence="2" id="KW-0413">Isomerase</keyword>
<dbReference type="PANTHER" id="PTHR12110">
    <property type="entry name" value="HYDROXYPYRUVATE ISOMERASE"/>
    <property type="match status" value="1"/>
</dbReference>
<reference evidence="3" key="1">
    <citation type="submission" date="2016-10" db="EMBL/GenBank/DDBJ databases">
        <authorList>
            <person name="Varghese N."/>
            <person name="Submissions S."/>
        </authorList>
    </citation>
    <scope>NUCLEOTIDE SEQUENCE [LARGE SCALE GENOMIC DNA]</scope>
    <source>
        <strain evidence="3">Jip14</strain>
    </source>
</reference>
<dbReference type="RefSeq" id="WP_090602449.1">
    <property type="nucleotide sequence ID" value="NZ_FNZR01000001.1"/>
</dbReference>
<evidence type="ECO:0000259" key="1">
    <source>
        <dbReference type="Pfam" id="PF01261"/>
    </source>
</evidence>
<evidence type="ECO:0000313" key="2">
    <source>
        <dbReference type="EMBL" id="SEK29872.1"/>
    </source>
</evidence>